<organism evidence="2 3">
    <name type="scientific">Paraburkholderia aspalathi</name>
    <dbReference type="NCBI Taxonomy" id="1324617"/>
    <lineage>
        <taxon>Bacteria</taxon>
        <taxon>Pseudomonadati</taxon>
        <taxon>Pseudomonadota</taxon>
        <taxon>Betaproteobacteria</taxon>
        <taxon>Burkholderiales</taxon>
        <taxon>Burkholderiaceae</taxon>
        <taxon>Paraburkholderia</taxon>
    </lineage>
</organism>
<protein>
    <submittedName>
        <fullName evidence="2">Uncharacterized protein</fullName>
    </submittedName>
</protein>
<keyword evidence="1" id="KW-0732">Signal</keyword>
<name>A0A1I7EM14_9BURK</name>
<gene>
    <name evidence="2" type="ORF">SAMN05192563_103129</name>
</gene>
<feature type="chain" id="PRO_5011774292" evidence="1">
    <location>
        <begin position="45"/>
        <end position="177"/>
    </location>
</feature>
<dbReference type="AlphaFoldDB" id="A0A1I7EM14"/>
<dbReference type="RefSeq" id="WP_408313683.1">
    <property type="nucleotide sequence ID" value="NZ_FPBH01000031.1"/>
</dbReference>
<evidence type="ECO:0000313" key="3">
    <source>
        <dbReference type="Proteomes" id="UP000198844"/>
    </source>
</evidence>
<proteinExistence type="predicted"/>
<evidence type="ECO:0000256" key="1">
    <source>
        <dbReference type="SAM" id="SignalP"/>
    </source>
</evidence>
<reference evidence="2 3" key="1">
    <citation type="submission" date="2016-10" db="EMBL/GenBank/DDBJ databases">
        <authorList>
            <person name="de Groot N.N."/>
        </authorList>
    </citation>
    <scope>NUCLEOTIDE SEQUENCE [LARGE SCALE GENOMIC DNA]</scope>
    <source>
        <strain evidence="2 3">LMG 27731</strain>
    </source>
</reference>
<dbReference type="EMBL" id="FPBH01000031">
    <property type="protein sequence ID" value="SFU24939.1"/>
    <property type="molecule type" value="Genomic_DNA"/>
</dbReference>
<sequence>MPIGITVRTSAPFDSFATPRAMFRRSLLCAALISSLSAAPLAYSADPAVAPTPGPGAPAAPGAQAAMPAAASATSPDDTFLLTIFLRHDESKPLPKINDQLRAQGFFKTFPPPGIEVVSWYVMMGIGQVVTLRVPASRLREVNRAIETTAWGGYRTEFYPTYDYKSQAQQMRSTDGK</sequence>
<feature type="signal peptide" evidence="1">
    <location>
        <begin position="1"/>
        <end position="44"/>
    </location>
</feature>
<accession>A0A1I7EM14</accession>
<dbReference type="Proteomes" id="UP000198844">
    <property type="component" value="Unassembled WGS sequence"/>
</dbReference>
<evidence type="ECO:0000313" key="2">
    <source>
        <dbReference type="EMBL" id="SFU24939.1"/>
    </source>
</evidence>